<dbReference type="PANTHER" id="PTHR33696:SF20">
    <property type="entry name" value="DUF688 FAMILY PROTEIN"/>
    <property type="match status" value="1"/>
</dbReference>
<evidence type="ECO:0000256" key="1">
    <source>
        <dbReference type="SAM" id="MobiDB-lite"/>
    </source>
</evidence>
<reference evidence="2 3" key="1">
    <citation type="submission" date="2024-01" db="EMBL/GenBank/DDBJ databases">
        <title>The genomes of 5 underutilized Papilionoideae crops provide insights into root nodulation and disease resistance.</title>
        <authorList>
            <person name="Yuan L."/>
        </authorList>
    </citation>
    <scope>NUCLEOTIDE SEQUENCE [LARGE SCALE GENOMIC DNA]</scope>
    <source>
        <strain evidence="2">LY-2023</strain>
        <tissue evidence="2">Leaf</tissue>
    </source>
</reference>
<sequence>MSHRKSYSQGSIPFSWEDKPGVCKTPNNDFPLNIGSLHGLNQKSSSTLPPPPPSHPKSTRKMLEIQDKKIPLPPCLPQQHTKRSSSGKGLFRWQEDPFLVAYKECTKSEKNFNLQGKDKKSGVGSGFSLWSSKSIFSCRGTCDVKDDIYLKLSKFPRLPADRDRSLTLEDEHKRGFNYEPWL</sequence>
<gene>
    <name evidence="2" type="ORF">RJT34_30862</name>
</gene>
<organism evidence="2 3">
    <name type="scientific">Clitoria ternatea</name>
    <name type="common">Butterfly pea</name>
    <dbReference type="NCBI Taxonomy" id="43366"/>
    <lineage>
        <taxon>Eukaryota</taxon>
        <taxon>Viridiplantae</taxon>
        <taxon>Streptophyta</taxon>
        <taxon>Embryophyta</taxon>
        <taxon>Tracheophyta</taxon>
        <taxon>Spermatophyta</taxon>
        <taxon>Magnoliopsida</taxon>
        <taxon>eudicotyledons</taxon>
        <taxon>Gunneridae</taxon>
        <taxon>Pentapetalae</taxon>
        <taxon>rosids</taxon>
        <taxon>fabids</taxon>
        <taxon>Fabales</taxon>
        <taxon>Fabaceae</taxon>
        <taxon>Papilionoideae</taxon>
        <taxon>50 kb inversion clade</taxon>
        <taxon>NPAAA clade</taxon>
        <taxon>indigoferoid/millettioid clade</taxon>
        <taxon>Phaseoleae</taxon>
        <taxon>Clitoria</taxon>
    </lineage>
</organism>
<keyword evidence="3" id="KW-1185">Reference proteome</keyword>
<dbReference type="EMBL" id="JAYKXN010000008">
    <property type="protein sequence ID" value="KAK7263275.1"/>
    <property type="molecule type" value="Genomic_DNA"/>
</dbReference>
<comment type="caution">
    <text evidence="2">The sequence shown here is derived from an EMBL/GenBank/DDBJ whole genome shotgun (WGS) entry which is preliminary data.</text>
</comment>
<name>A0AAN9I4G1_CLITE</name>
<dbReference type="Proteomes" id="UP001359559">
    <property type="component" value="Unassembled WGS sequence"/>
</dbReference>
<dbReference type="PANTHER" id="PTHR33696">
    <property type="entry name" value="T22J18.15-RELATED"/>
    <property type="match status" value="1"/>
</dbReference>
<dbReference type="AlphaFoldDB" id="A0AAN9I4G1"/>
<proteinExistence type="predicted"/>
<feature type="region of interest" description="Disordered" evidence="1">
    <location>
        <begin position="1"/>
        <end position="60"/>
    </location>
</feature>
<evidence type="ECO:0000313" key="2">
    <source>
        <dbReference type="EMBL" id="KAK7263275.1"/>
    </source>
</evidence>
<accession>A0AAN9I4G1</accession>
<feature type="region of interest" description="Disordered" evidence="1">
    <location>
        <begin position="70"/>
        <end position="89"/>
    </location>
</feature>
<evidence type="ECO:0000313" key="3">
    <source>
        <dbReference type="Proteomes" id="UP001359559"/>
    </source>
</evidence>
<protein>
    <submittedName>
        <fullName evidence="2">Uncharacterized protein</fullName>
    </submittedName>
</protein>